<dbReference type="AlphaFoldDB" id="A0A6A6TJ18"/>
<keyword evidence="4" id="KW-1185">Reference proteome</keyword>
<evidence type="ECO:0000256" key="1">
    <source>
        <dbReference type="SAM" id="MobiDB-lite"/>
    </source>
</evidence>
<keyword evidence="2" id="KW-0472">Membrane</keyword>
<accession>A0A6A6TJ18</accession>
<dbReference type="Proteomes" id="UP000799324">
    <property type="component" value="Unassembled WGS sequence"/>
</dbReference>
<feature type="compositionally biased region" description="Low complexity" evidence="1">
    <location>
        <begin position="12"/>
        <end position="30"/>
    </location>
</feature>
<feature type="compositionally biased region" description="Acidic residues" evidence="1">
    <location>
        <begin position="181"/>
        <end position="191"/>
    </location>
</feature>
<evidence type="ECO:0000313" key="4">
    <source>
        <dbReference type="Proteomes" id="UP000799324"/>
    </source>
</evidence>
<feature type="region of interest" description="Disordered" evidence="1">
    <location>
        <begin position="1"/>
        <end position="65"/>
    </location>
</feature>
<name>A0A6A6TJ18_9PLEO</name>
<dbReference type="EMBL" id="MU004302">
    <property type="protein sequence ID" value="KAF2660029.1"/>
    <property type="molecule type" value="Genomic_DNA"/>
</dbReference>
<proteinExistence type="predicted"/>
<gene>
    <name evidence="3" type="ORF">K491DRAFT_688634</name>
</gene>
<sequence>MESTAQEPYRDSPPSTRPSTPSPSTSTKPLPSTPPVPQSTTSSIPDKLQAYLDSPSAPQLQQDTRRWGVAYPSRRGSHSARWTITALAPAQDATRAAYTDAEDPAFTLTPTNSTSEGDVPLAYLYTSPSTGQPPANVYPVPHAADTPPSYTAAVRDAFRVTLIQHVSPSVSELEGRRSGGGDEEALLDGDGDGDRSERPAPASYVCGKLFLGIFLTVFCTLFLAIFAGCVFGMVQFYREIRRHPERFW</sequence>
<feature type="region of interest" description="Disordered" evidence="1">
    <location>
        <begin position="171"/>
        <end position="198"/>
    </location>
</feature>
<organism evidence="3 4">
    <name type="scientific">Lophiostoma macrostomum CBS 122681</name>
    <dbReference type="NCBI Taxonomy" id="1314788"/>
    <lineage>
        <taxon>Eukaryota</taxon>
        <taxon>Fungi</taxon>
        <taxon>Dikarya</taxon>
        <taxon>Ascomycota</taxon>
        <taxon>Pezizomycotina</taxon>
        <taxon>Dothideomycetes</taxon>
        <taxon>Pleosporomycetidae</taxon>
        <taxon>Pleosporales</taxon>
        <taxon>Lophiostomataceae</taxon>
        <taxon>Lophiostoma</taxon>
    </lineage>
</organism>
<feature type="transmembrane region" description="Helical" evidence="2">
    <location>
        <begin position="209"/>
        <end position="237"/>
    </location>
</feature>
<evidence type="ECO:0000256" key="2">
    <source>
        <dbReference type="SAM" id="Phobius"/>
    </source>
</evidence>
<protein>
    <submittedName>
        <fullName evidence="3">Uncharacterized protein</fullName>
    </submittedName>
</protein>
<dbReference type="OrthoDB" id="3687473at2759"/>
<reference evidence="3" key="1">
    <citation type="journal article" date="2020" name="Stud. Mycol.">
        <title>101 Dothideomycetes genomes: a test case for predicting lifestyles and emergence of pathogens.</title>
        <authorList>
            <person name="Haridas S."/>
            <person name="Albert R."/>
            <person name="Binder M."/>
            <person name="Bloem J."/>
            <person name="Labutti K."/>
            <person name="Salamov A."/>
            <person name="Andreopoulos B."/>
            <person name="Baker S."/>
            <person name="Barry K."/>
            <person name="Bills G."/>
            <person name="Bluhm B."/>
            <person name="Cannon C."/>
            <person name="Castanera R."/>
            <person name="Culley D."/>
            <person name="Daum C."/>
            <person name="Ezra D."/>
            <person name="Gonzalez J."/>
            <person name="Henrissat B."/>
            <person name="Kuo A."/>
            <person name="Liang C."/>
            <person name="Lipzen A."/>
            <person name="Lutzoni F."/>
            <person name="Magnuson J."/>
            <person name="Mondo S."/>
            <person name="Nolan M."/>
            <person name="Ohm R."/>
            <person name="Pangilinan J."/>
            <person name="Park H.-J."/>
            <person name="Ramirez L."/>
            <person name="Alfaro M."/>
            <person name="Sun H."/>
            <person name="Tritt A."/>
            <person name="Yoshinaga Y."/>
            <person name="Zwiers L.-H."/>
            <person name="Turgeon B."/>
            <person name="Goodwin S."/>
            <person name="Spatafora J."/>
            <person name="Crous P."/>
            <person name="Grigoriev I."/>
        </authorList>
    </citation>
    <scope>NUCLEOTIDE SEQUENCE</scope>
    <source>
        <strain evidence="3">CBS 122681</strain>
    </source>
</reference>
<keyword evidence="2" id="KW-0812">Transmembrane</keyword>
<evidence type="ECO:0000313" key="3">
    <source>
        <dbReference type="EMBL" id="KAF2660029.1"/>
    </source>
</evidence>
<keyword evidence="2" id="KW-1133">Transmembrane helix</keyword>